<comment type="similarity">
    <text evidence="1 2">Belongs to the small heat shock protein (HSP20) family.</text>
</comment>
<reference evidence="4" key="1">
    <citation type="submission" date="2020-01" db="EMBL/GenBank/DDBJ databases">
        <authorList>
            <person name="Meier V. D."/>
            <person name="Meier V D."/>
        </authorList>
    </citation>
    <scope>NUCLEOTIDE SEQUENCE</scope>
    <source>
        <strain evidence="4">HLG_WM_MAG_12</strain>
    </source>
</reference>
<dbReference type="InterPro" id="IPR002068">
    <property type="entry name" value="A-crystallin/Hsp20_dom"/>
</dbReference>
<dbReference type="EMBL" id="CACVAW010000040">
    <property type="protein sequence ID" value="CAA6810377.1"/>
    <property type="molecule type" value="Genomic_DNA"/>
</dbReference>
<dbReference type="InterPro" id="IPR031107">
    <property type="entry name" value="Small_HSP"/>
</dbReference>
<dbReference type="Gene3D" id="2.60.40.790">
    <property type="match status" value="1"/>
</dbReference>
<dbReference type="Pfam" id="PF00011">
    <property type="entry name" value="HSP20"/>
    <property type="match status" value="1"/>
</dbReference>
<evidence type="ECO:0000256" key="2">
    <source>
        <dbReference type="RuleBase" id="RU003616"/>
    </source>
</evidence>
<dbReference type="PANTHER" id="PTHR11527">
    <property type="entry name" value="HEAT-SHOCK PROTEIN 20 FAMILY MEMBER"/>
    <property type="match status" value="1"/>
</dbReference>
<evidence type="ECO:0000256" key="1">
    <source>
        <dbReference type="PROSITE-ProRule" id="PRU00285"/>
    </source>
</evidence>
<feature type="domain" description="SHSP" evidence="3">
    <location>
        <begin position="39"/>
        <end position="151"/>
    </location>
</feature>
<evidence type="ECO:0000259" key="3">
    <source>
        <dbReference type="PROSITE" id="PS01031"/>
    </source>
</evidence>
<dbReference type="PROSITE" id="PS01031">
    <property type="entry name" value="SHSP"/>
    <property type="match status" value="1"/>
</dbReference>
<accession>A0A6S6T143</accession>
<protein>
    <submittedName>
        <fullName evidence="4">Heat shock protein Hsp20</fullName>
    </submittedName>
</protein>
<keyword evidence="4" id="KW-0346">Stress response</keyword>
<dbReference type="SUPFAM" id="SSF49764">
    <property type="entry name" value="HSP20-like chaperones"/>
    <property type="match status" value="1"/>
</dbReference>
<evidence type="ECO:0000313" key="4">
    <source>
        <dbReference type="EMBL" id="CAA6810377.1"/>
    </source>
</evidence>
<proteinExistence type="inferred from homology"/>
<dbReference type="CDD" id="cd06464">
    <property type="entry name" value="ACD_sHsps-like"/>
    <property type="match status" value="1"/>
</dbReference>
<dbReference type="InterPro" id="IPR008978">
    <property type="entry name" value="HSP20-like_chaperone"/>
</dbReference>
<name>A0A6S6T143_9BACT</name>
<dbReference type="AlphaFoldDB" id="A0A6S6T143"/>
<sequence length="151" mass="17388">MKNKLLITALLASGLFAHDIRVWDPFIEIQKEMKTLQKSFPKSFRPSLDMVSDNKFYTIKVELPGLDLKDISLEVLDSKLYIKGKKEKNYEAKTQKLHRIERSYGEFSRIVYLPKDASANGVESSYKNGVLSITLNKIDIPKPKKIEIKQI</sequence>
<organism evidence="4">
    <name type="scientific">uncultured Campylobacterales bacterium</name>
    <dbReference type="NCBI Taxonomy" id="352960"/>
    <lineage>
        <taxon>Bacteria</taxon>
        <taxon>Pseudomonadati</taxon>
        <taxon>Campylobacterota</taxon>
        <taxon>Epsilonproteobacteria</taxon>
        <taxon>Campylobacterales</taxon>
        <taxon>environmental samples</taxon>
    </lineage>
</organism>
<gene>
    <name evidence="4" type="ORF">HELGO_WM5991</name>
</gene>